<dbReference type="Pfam" id="PF18313">
    <property type="entry name" value="TLP1_add_C"/>
    <property type="match status" value="1"/>
</dbReference>
<dbReference type="InterPro" id="IPR040771">
    <property type="entry name" value="TLP1_add_C"/>
</dbReference>
<dbReference type="Gene3D" id="2.40.50.840">
    <property type="match status" value="1"/>
</dbReference>
<sequence length="132" mass="13583">MVGGLTFGGGPIGNYMSHAVAAMVVRLRAGDGRNGLLFGNGGFATHNHSIVLSRAPLSAVRFPHDFDYQSRADASRGSAPDTNESYAGPGTIESYTVICARTGAVSAGVIVARNPAGERFLAAVSKDDTATI</sequence>
<comment type="caution">
    <text evidence="2">The sequence shown here is derived from an EMBL/GenBank/DDBJ whole genome shotgun (WGS) entry which is preliminary data.</text>
</comment>
<gene>
    <name evidence="2" type="ORF">GCM10011395_35440</name>
</gene>
<dbReference type="InterPro" id="IPR016039">
    <property type="entry name" value="Thiolase-like"/>
</dbReference>
<keyword evidence="3" id="KW-1185">Reference proteome</keyword>
<name>A0ABQ1H895_9SPHN</name>
<dbReference type="Gene3D" id="3.40.47.10">
    <property type="match status" value="1"/>
</dbReference>
<reference evidence="3" key="1">
    <citation type="journal article" date="2019" name="Int. J. Syst. Evol. Microbiol.">
        <title>The Global Catalogue of Microorganisms (GCM) 10K type strain sequencing project: providing services to taxonomists for standard genome sequencing and annotation.</title>
        <authorList>
            <consortium name="The Broad Institute Genomics Platform"/>
            <consortium name="The Broad Institute Genome Sequencing Center for Infectious Disease"/>
            <person name="Wu L."/>
            <person name="Ma J."/>
        </authorList>
    </citation>
    <scope>NUCLEOTIDE SEQUENCE [LARGE SCALE GENOMIC DNA]</scope>
    <source>
        <strain evidence="3">CGMCC 1.10106</strain>
    </source>
</reference>
<evidence type="ECO:0000313" key="3">
    <source>
        <dbReference type="Proteomes" id="UP000618591"/>
    </source>
</evidence>
<evidence type="ECO:0000259" key="1">
    <source>
        <dbReference type="Pfam" id="PF18313"/>
    </source>
</evidence>
<protein>
    <recommendedName>
        <fullName evidence="1">Thiolase-like protein type 1 additional C-terminal domain-containing protein</fullName>
    </recommendedName>
</protein>
<feature type="domain" description="Thiolase-like protein type 1 additional C-terminal" evidence="1">
    <location>
        <begin position="78"/>
        <end position="130"/>
    </location>
</feature>
<evidence type="ECO:0000313" key="2">
    <source>
        <dbReference type="EMBL" id="GGA62065.1"/>
    </source>
</evidence>
<proteinExistence type="predicted"/>
<organism evidence="2 3">
    <name type="scientific">Sphingomonas psychrolutea</name>
    <dbReference type="NCBI Taxonomy" id="1259676"/>
    <lineage>
        <taxon>Bacteria</taxon>
        <taxon>Pseudomonadati</taxon>
        <taxon>Pseudomonadota</taxon>
        <taxon>Alphaproteobacteria</taxon>
        <taxon>Sphingomonadales</taxon>
        <taxon>Sphingomonadaceae</taxon>
        <taxon>Sphingomonas</taxon>
    </lineage>
</organism>
<dbReference type="EMBL" id="BMDW01000037">
    <property type="protein sequence ID" value="GGA62065.1"/>
    <property type="molecule type" value="Genomic_DNA"/>
</dbReference>
<dbReference type="Proteomes" id="UP000618591">
    <property type="component" value="Unassembled WGS sequence"/>
</dbReference>
<accession>A0ABQ1H895</accession>